<organism evidence="1 2">
    <name type="scientific">Haloplasma contractile SSD-17B</name>
    <dbReference type="NCBI Taxonomy" id="1033810"/>
    <lineage>
        <taxon>Bacteria</taxon>
        <taxon>Bacillati</taxon>
        <taxon>Mycoplasmatota</taxon>
        <taxon>Mollicutes</taxon>
        <taxon>Haloplasmatales</taxon>
        <taxon>Haloplasmataceae</taxon>
        <taxon>Haloplasma</taxon>
    </lineage>
</organism>
<dbReference type="AlphaFoldDB" id="U2EDJ6"/>
<dbReference type="RefSeq" id="WP_008826937.1">
    <property type="nucleotide sequence ID" value="NZ_AFNU02000002.1"/>
</dbReference>
<sequence>MSFKEIFKKSRLILPYTEDEIRKEERIIDFAYFMYPYINRFNQAGIY</sequence>
<evidence type="ECO:0000313" key="2">
    <source>
        <dbReference type="Proteomes" id="UP000005707"/>
    </source>
</evidence>
<reference evidence="1 2" key="2">
    <citation type="journal article" date="2013" name="PLoS ONE">
        <title>INDIGO - INtegrated Data Warehouse of MIcrobial GenOmes with Examples from the Red Sea Extremophiles.</title>
        <authorList>
            <person name="Alam I."/>
            <person name="Antunes A."/>
            <person name="Kamau A.A."/>
            <person name="Ba Alawi W."/>
            <person name="Kalkatawi M."/>
            <person name="Stingl U."/>
            <person name="Bajic V.B."/>
        </authorList>
    </citation>
    <scope>NUCLEOTIDE SEQUENCE [LARGE SCALE GENOMIC DNA]</scope>
    <source>
        <strain evidence="1 2">SSD-17B</strain>
    </source>
</reference>
<dbReference type="InParanoid" id="U2EDJ6"/>
<proteinExistence type="predicted"/>
<evidence type="ECO:0000313" key="1">
    <source>
        <dbReference type="EMBL" id="ERJ13053.1"/>
    </source>
</evidence>
<dbReference type="Proteomes" id="UP000005707">
    <property type="component" value="Unassembled WGS sequence"/>
</dbReference>
<reference evidence="1 2" key="1">
    <citation type="journal article" date="2011" name="J. Bacteriol.">
        <title>Genome sequence of Haloplasma contractile, an unusual contractile bacterium from a deep-sea anoxic brine lake.</title>
        <authorList>
            <person name="Antunes A."/>
            <person name="Alam I."/>
            <person name="El Dorry H."/>
            <person name="Siam R."/>
            <person name="Robertson A."/>
            <person name="Bajic V.B."/>
            <person name="Stingl U."/>
        </authorList>
    </citation>
    <scope>NUCLEOTIDE SEQUENCE [LARGE SCALE GENOMIC DNA]</scope>
    <source>
        <strain evidence="1 2">SSD-17B</strain>
    </source>
</reference>
<comment type="caution">
    <text evidence="1">The sequence shown here is derived from an EMBL/GenBank/DDBJ whole genome shotgun (WGS) entry which is preliminary data.</text>
</comment>
<accession>U2EDJ6</accession>
<gene>
    <name evidence="1" type="ORF">HLPCO_000662</name>
</gene>
<dbReference type="EMBL" id="AFNU02000002">
    <property type="protein sequence ID" value="ERJ13053.1"/>
    <property type="molecule type" value="Genomic_DNA"/>
</dbReference>
<name>U2EDJ6_9MOLU</name>
<keyword evidence="2" id="KW-1185">Reference proteome</keyword>
<protein>
    <submittedName>
        <fullName evidence="1">Uncharacterized protein</fullName>
    </submittedName>
</protein>